<reference evidence="2" key="1">
    <citation type="submission" date="2018-05" db="EMBL/GenBank/DDBJ databases">
        <authorList>
            <person name="Lanie J.A."/>
            <person name="Ng W.-L."/>
            <person name="Kazmierczak K.M."/>
            <person name="Andrzejewski T.M."/>
            <person name="Davidsen T.M."/>
            <person name="Wayne K.J."/>
            <person name="Tettelin H."/>
            <person name="Glass J.I."/>
            <person name="Rusch D."/>
            <person name="Podicherti R."/>
            <person name="Tsui H.-C.T."/>
            <person name="Winkler M.E."/>
        </authorList>
    </citation>
    <scope>NUCLEOTIDE SEQUENCE</scope>
</reference>
<protein>
    <submittedName>
        <fullName evidence="2">Uncharacterized protein</fullName>
    </submittedName>
</protein>
<keyword evidence="1" id="KW-1133">Transmembrane helix</keyword>
<name>A0A382HRB8_9ZZZZ</name>
<evidence type="ECO:0000313" key="2">
    <source>
        <dbReference type="EMBL" id="SVB89944.1"/>
    </source>
</evidence>
<organism evidence="2">
    <name type="scientific">marine metagenome</name>
    <dbReference type="NCBI Taxonomy" id="408172"/>
    <lineage>
        <taxon>unclassified sequences</taxon>
        <taxon>metagenomes</taxon>
        <taxon>ecological metagenomes</taxon>
    </lineage>
</organism>
<feature type="non-terminal residue" evidence="2">
    <location>
        <position position="89"/>
    </location>
</feature>
<sequence>MKNKTKELEEVINTSNRWILCSNKITFFLNETKGNTQIELKGDKGNFVSWLFITVGFFRIVFLYLKQFSFPLPAKTTIPKHIVLETQAP</sequence>
<proteinExistence type="predicted"/>
<accession>A0A382HRB8</accession>
<keyword evidence="1" id="KW-0812">Transmembrane</keyword>
<evidence type="ECO:0000256" key="1">
    <source>
        <dbReference type="SAM" id="Phobius"/>
    </source>
</evidence>
<dbReference type="EMBL" id="UINC01062892">
    <property type="protein sequence ID" value="SVB89944.1"/>
    <property type="molecule type" value="Genomic_DNA"/>
</dbReference>
<keyword evidence="1" id="KW-0472">Membrane</keyword>
<feature type="transmembrane region" description="Helical" evidence="1">
    <location>
        <begin position="47"/>
        <end position="65"/>
    </location>
</feature>
<gene>
    <name evidence="2" type="ORF">METZ01_LOCUS242798</name>
</gene>
<dbReference type="AlphaFoldDB" id="A0A382HRB8"/>